<sequence>MNGGDIANRLDKEWLVLSPAEIAAMLGVTGEELMEYCGKLYPGMDLRYKAIGSEGRDGVILDVLKRLESGAFTASGRERLPHWEKGWGESLGKFEEELDDKALIPAYVRPGGILRINGGYARGADSFLELSFYTLLRTTLFSKYFSGVESVYEFGCGTGYNLVMLARMYPEKNLFGLDWASTSVKLVDRIAAHYKFRLAGFRFDMYNPDYNLSMPPGSAVLTLNSMEQLGGKWESFLNFLLLKKPALCVHAEPFAELYNQDSLIDYLALKYHRARGYLNGFLTKLVELERAGRIEILTVNRVPFGSCFHEGYSIAAWRPLPGAGEPGNT</sequence>
<dbReference type="InterPro" id="IPR029063">
    <property type="entry name" value="SAM-dependent_MTases_sf"/>
</dbReference>
<evidence type="ECO:0008006" key="3">
    <source>
        <dbReference type="Google" id="ProtNLM"/>
    </source>
</evidence>
<proteinExistence type="predicted"/>
<dbReference type="EMBL" id="BFAV01000102">
    <property type="protein sequence ID" value="GBF33433.1"/>
    <property type="molecule type" value="Genomic_DNA"/>
</dbReference>
<dbReference type="SUPFAM" id="SSF53335">
    <property type="entry name" value="S-adenosyl-L-methionine-dependent methyltransferases"/>
    <property type="match status" value="1"/>
</dbReference>
<dbReference type="OrthoDB" id="2472181at2"/>
<keyword evidence="2" id="KW-1185">Reference proteome</keyword>
<name>A0A2L2XCK4_9FIRM</name>
<dbReference type="RefSeq" id="WP_104371833.1">
    <property type="nucleotide sequence ID" value="NZ_BFAV01000102.1"/>
</dbReference>
<evidence type="ECO:0000313" key="2">
    <source>
        <dbReference type="Proteomes" id="UP000239549"/>
    </source>
</evidence>
<accession>A0A2L2XCK4</accession>
<dbReference type="Gene3D" id="3.40.50.150">
    <property type="entry name" value="Vaccinia Virus protein VP39"/>
    <property type="match status" value="1"/>
</dbReference>
<organism evidence="1 2">
    <name type="scientific">Desulfocucumis palustris</name>
    <dbReference type="NCBI Taxonomy" id="1898651"/>
    <lineage>
        <taxon>Bacteria</taxon>
        <taxon>Bacillati</taxon>
        <taxon>Bacillota</taxon>
        <taxon>Clostridia</taxon>
        <taxon>Eubacteriales</taxon>
        <taxon>Desulfocucumaceae</taxon>
        <taxon>Desulfocucumis</taxon>
    </lineage>
</organism>
<dbReference type="Proteomes" id="UP000239549">
    <property type="component" value="Unassembled WGS sequence"/>
</dbReference>
<comment type="caution">
    <text evidence="1">The sequence shown here is derived from an EMBL/GenBank/DDBJ whole genome shotgun (WGS) entry which is preliminary data.</text>
</comment>
<dbReference type="AlphaFoldDB" id="A0A2L2XCK4"/>
<gene>
    <name evidence="1" type="ORF">DCCM_2534</name>
</gene>
<reference evidence="2" key="1">
    <citation type="submission" date="2018-02" db="EMBL/GenBank/DDBJ databases">
        <title>Genome sequence of Desulfocucumis palustris strain NAW-5.</title>
        <authorList>
            <person name="Watanabe M."/>
            <person name="Kojima H."/>
            <person name="Fukui M."/>
        </authorList>
    </citation>
    <scope>NUCLEOTIDE SEQUENCE [LARGE SCALE GENOMIC DNA]</scope>
    <source>
        <strain evidence="2">NAW-5</strain>
    </source>
</reference>
<protein>
    <recommendedName>
        <fullName evidence="3">Methyltransferase domain-containing protein</fullName>
    </recommendedName>
</protein>
<evidence type="ECO:0000313" key="1">
    <source>
        <dbReference type="EMBL" id="GBF33433.1"/>
    </source>
</evidence>